<evidence type="ECO:0000313" key="10">
    <source>
        <dbReference type="Proteomes" id="UP000021369"/>
    </source>
</evidence>
<sequence length="402" mass="45947">MIFRFAIDSIINYLRQSFMTTLLLIISIMLIIFSTMIRVGHDYVYRSVDEFFSNGADNTVILRIEDNNPDYMNELSRQPEIEAVGCSTTFGIYPFSELYEIQKEYKSNTEDSLEVIEINHTAASISKINVVNGSNPEDLDYTPQNGKLVEYMYLGSYYSEIPIGSKYETKETIFIVAGILDSSQRWINETLLYGFDLNTMDYTIDCKSCILSFYDGPPSSSDMWVCASDDYNTDQVIDVVYRLADKYNAEVRYTTLRTSYERAAKDWIVLNNILSKLIVIVCFSCFLMLLCYQTYRLLIMKKEIGILLSVGFEITAISKSLILSNIILSLVSFLISLPLSLFVVKWWFQANNMMEVVNKILIKYSYPISLVVIICVIAISSVLLIKLLNKLTPVEMIGGQND</sequence>
<feature type="transmembrane region" description="Helical" evidence="7">
    <location>
        <begin position="273"/>
        <end position="292"/>
    </location>
</feature>
<evidence type="ECO:0000259" key="8">
    <source>
        <dbReference type="Pfam" id="PF02687"/>
    </source>
</evidence>
<dbReference type="InterPro" id="IPR050250">
    <property type="entry name" value="Macrolide_Exporter_MacB"/>
</dbReference>
<gene>
    <name evidence="9" type="ORF">RASY3_02765</name>
</gene>
<evidence type="ECO:0000256" key="1">
    <source>
        <dbReference type="ARBA" id="ARBA00004651"/>
    </source>
</evidence>
<protein>
    <recommendedName>
        <fullName evidence="8">ABC3 transporter permease C-terminal domain-containing protein</fullName>
    </recommendedName>
</protein>
<name>A0A011UK89_RUMAL</name>
<organism evidence="9 10">
    <name type="scientific">Ruminococcus albus SY3</name>
    <dbReference type="NCBI Taxonomy" id="1341156"/>
    <lineage>
        <taxon>Bacteria</taxon>
        <taxon>Bacillati</taxon>
        <taxon>Bacillota</taxon>
        <taxon>Clostridia</taxon>
        <taxon>Eubacteriales</taxon>
        <taxon>Oscillospiraceae</taxon>
        <taxon>Ruminococcus</taxon>
    </lineage>
</organism>
<evidence type="ECO:0000256" key="3">
    <source>
        <dbReference type="ARBA" id="ARBA00022692"/>
    </source>
</evidence>
<dbReference type="OrthoDB" id="9915957at2"/>
<evidence type="ECO:0000313" key="9">
    <source>
        <dbReference type="EMBL" id="EXM41019.1"/>
    </source>
</evidence>
<dbReference type="InterPro" id="IPR003838">
    <property type="entry name" value="ABC3_permease_C"/>
</dbReference>
<dbReference type="PATRIC" id="fig|1341156.4.peg.280"/>
<dbReference type="Proteomes" id="UP000021369">
    <property type="component" value="Unassembled WGS sequence"/>
</dbReference>
<feature type="transmembrane region" description="Helical" evidence="7">
    <location>
        <begin position="326"/>
        <end position="348"/>
    </location>
</feature>
<dbReference type="GO" id="GO:0005886">
    <property type="term" value="C:plasma membrane"/>
    <property type="evidence" value="ECO:0007669"/>
    <property type="project" value="UniProtKB-SubCell"/>
</dbReference>
<proteinExistence type="inferred from homology"/>
<dbReference type="EMBL" id="JEOB01000001">
    <property type="protein sequence ID" value="EXM41019.1"/>
    <property type="molecule type" value="Genomic_DNA"/>
</dbReference>
<comment type="caution">
    <text evidence="9">The sequence shown here is derived from an EMBL/GenBank/DDBJ whole genome shotgun (WGS) entry which is preliminary data.</text>
</comment>
<dbReference type="Pfam" id="PF02687">
    <property type="entry name" value="FtsX"/>
    <property type="match status" value="1"/>
</dbReference>
<dbReference type="PANTHER" id="PTHR30572:SF4">
    <property type="entry name" value="ABC TRANSPORTER PERMEASE YTRF"/>
    <property type="match status" value="1"/>
</dbReference>
<dbReference type="AlphaFoldDB" id="A0A011UK89"/>
<keyword evidence="3 7" id="KW-0812">Transmembrane</keyword>
<feature type="transmembrane region" description="Helical" evidence="7">
    <location>
        <begin position="21"/>
        <end position="40"/>
    </location>
</feature>
<evidence type="ECO:0000256" key="7">
    <source>
        <dbReference type="SAM" id="Phobius"/>
    </source>
</evidence>
<reference evidence="9 10" key="1">
    <citation type="submission" date="2013-06" db="EMBL/GenBank/DDBJ databases">
        <title>Rumen cellulosomics: divergent fiber-degrading strategies revealed by comparative genome-wide analysis of six Ruminococcal strains.</title>
        <authorList>
            <person name="Dassa B."/>
            <person name="Borovok I."/>
            <person name="Lamed R."/>
            <person name="Flint H."/>
            <person name="Yeoman C.J."/>
            <person name="White B."/>
            <person name="Bayer E.A."/>
        </authorList>
    </citation>
    <scope>NUCLEOTIDE SEQUENCE [LARGE SCALE GENOMIC DNA]</scope>
    <source>
        <strain evidence="9 10">SY3</strain>
    </source>
</reference>
<keyword evidence="4 7" id="KW-1133">Transmembrane helix</keyword>
<accession>A0A011UK89</accession>
<dbReference type="RefSeq" id="WP_037284922.1">
    <property type="nucleotide sequence ID" value="NZ_JEOB01000001.1"/>
</dbReference>
<keyword evidence="5 7" id="KW-0472">Membrane</keyword>
<keyword evidence="2" id="KW-1003">Cell membrane</keyword>
<evidence type="ECO:0000256" key="5">
    <source>
        <dbReference type="ARBA" id="ARBA00023136"/>
    </source>
</evidence>
<feature type="transmembrane region" description="Helical" evidence="7">
    <location>
        <begin position="368"/>
        <end position="388"/>
    </location>
</feature>
<evidence type="ECO:0000256" key="6">
    <source>
        <dbReference type="ARBA" id="ARBA00038076"/>
    </source>
</evidence>
<dbReference type="PANTHER" id="PTHR30572">
    <property type="entry name" value="MEMBRANE COMPONENT OF TRANSPORTER-RELATED"/>
    <property type="match status" value="1"/>
</dbReference>
<comment type="subcellular location">
    <subcellularLocation>
        <location evidence="1">Cell membrane</location>
        <topology evidence="1">Multi-pass membrane protein</topology>
    </subcellularLocation>
</comment>
<comment type="similarity">
    <text evidence="6">Belongs to the ABC-4 integral membrane protein family.</text>
</comment>
<keyword evidence="10" id="KW-1185">Reference proteome</keyword>
<evidence type="ECO:0000256" key="2">
    <source>
        <dbReference type="ARBA" id="ARBA00022475"/>
    </source>
</evidence>
<dbReference type="GO" id="GO:0022857">
    <property type="term" value="F:transmembrane transporter activity"/>
    <property type="evidence" value="ECO:0007669"/>
    <property type="project" value="TreeGrafter"/>
</dbReference>
<evidence type="ECO:0000256" key="4">
    <source>
        <dbReference type="ARBA" id="ARBA00022989"/>
    </source>
</evidence>
<feature type="domain" description="ABC3 transporter permease C-terminal" evidence="8">
    <location>
        <begin position="277"/>
        <end position="392"/>
    </location>
</feature>